<keyword evidence="9" id="KW-1185">Reference proteome</keyword>
<dbReference type="SMART" id="SM00248">
    <property type="entry name" value="ANK"/>
    <property type="match status" value="11"/>
</dbReference>
<dbReference type="Gene3D" id="1.25.40.20">
    <property type="entry name" value="Ankyrin repeat-containing domain"/>
    <property type="match status" value="2"/>
</dbReference>
<feature type="repeat" description="ANK" evidence="3">
    <location>
        <begin position="996"/>
        <end position="1028"/>
    </location>
</feature>
<dbReference type="Gene3D" id="3.40.50.300">
    <property type="entry name" value="P-loop containing nucleotide triphosphate hydrolases"/>
    <property type="match status" value="1"/>
</dbReference>
<reference evidence="8" key="1">
    <citation type="submission" date="2018-03" db="EMBL/GenBank/DDBJ databases">
        <authorList>
            <person name="Guldener U."/>
        </authorList>
    </citation>
    <scope>NUCLEOTIDE SEQUENCE</scope>
</reference>
<proteinExistence type="predicted"/>
<dbReference type="EMBL" id="ONZQ02000008">
    <property type="protein sequence ID" value="SPO03478.1"/>
    <property type="molecule type" value="Genomic_DNA"/>
</dbReference>
<organism evidence="8 9">
    <name type="scientific">Cephalotrichum gorgonifer</name>
    <dbReference type="NCBI Taxonomy" id="2041049"/>
    <lineage>
        <taxon>Eukaryota</taxon>
        <taxon>Fungi</taxon>
        <taxon>Dikarya</taxon>
        <taxon>Ascomycota</taxon>
        <taxon>Pezizomycotina</taxon>
        <taxon>Sordariomycetes</taxon>
        <taxon>Hypocreomycetidae</taxon>
        <taxon>Microascales</taxon>
        <taxon>Microascaceae</taxon>
        <taxon>Cephalotrichum</taxon>
    </lineage>
</organism>
<feature type="repeat" description="ANK" evidence="3">
    <location>
        <begin position="1266"/>
        <end position="1298"/>
    </location>
</feature>
<gene>
    <name evidence="8" type="ORF">DNG_06161</name>
</gene>
<feature type="repeat" description="ANK" evidence="3">
    <location>
        <begin position="1062"/>
        <end position="1095"/>
    </location>
</feature>
<dbReference type="InterPro" id="IPR056884">
    <property type="entry name" value="NPHP3-like_N"/>
</dbReference>
<feature type="repeat" description="ANK" evidence="3">
    <location>
        <begin position="962"/>
        <end position="994"/>
    </location>
</feature>
<name>A0AAE8SW99_9PEZI</name>
<dbReference type="PROSITE" id="PS50088">
    <property type="entry name" value="ANK_REPEAT"/>
    <property type="match status" value="9"/>
</dbReference>
<feature type="region of interest" description="Disordered" evidence="4">
    <location>
        <begin position="1"/>
        <end position="63"/>
    </location>
</feature>
<keyword evidence="2 3" id="KW-0040">ANK repeat</keyword>
<evidence type="ECO:0000259" key="6">
    <source>
        <dbReference type="Pfam" id="PF22939"/>
    </source>
</evidence>
<feature type="domain" description="GPI inositol-deacylase winged helix" evidence="6">
    <location>
        <begin position="678"/>
        <end position="772"/>
    </location>
</feature>
<feature type="region of interest" description="Disordered" evidence="4">
    <location>
        <begin position="83"/>
        <end position="111"/>
    </location>
</feature>
<evidence type="ECO:0000256" key="2">
    <source>
        <dbReference type="ARBA" id="ARBA00023043"/>
    </source>
</evidence>
<dbReference type="Proteomes" id="UP001187682">
    <property type="component" value="Unassembled WGS sequence"/>
</dbReference>
<keyword evidence="1" id="KW-0677">Repeat</keyword>
<evidence type="ECO:0000256" key="1">
    <source>
        <dbReference type="ARBA" id="ARBA00022737"/>
    </source>
</evidence>
<evidence type="ECO:0000259" key="7">
    <source>
        <dbReference type="Pfam" id="PF24883"/>
    </source>
</evidence>
<feature type="repeat" description="ANK" evidence="3">
    <location>
        <begin position="1029"/>
        <end position="1061"/>
    </location>
</feature>
<dbReference type="PROSITE" id="PS50297">
    <property type="entry name" value="ANK_REP_REGION"/>
    <property type="match status" value="9"/>
</dbReference>
<feature type="repeat" description="ANK" evidence="3">
    <location>
        <begin position="1130"/>
        <end position="1163"/>
    </location>
</feature>
<evidence type="ECO:0008006" key="10">
    <source>
        <dbReference type="Google" id="ProtNLM"/>
    </source>
</evidence>
<dbReference type="Pfam" id="PF24883">
    <property type="entry name" value="NPHP3_N"/>
    <property type="match status" value="1"/>
</dbReference>
<feature type="compositionally biased region" description="Low complexity" evidence="4">
    <location>
        <begin position="23"/>
        <end position="48"/>
    </location>
</feature>
<dbReference type="InterPro" id="IPR002110">
    <property type="entry name" value="Ankyrin_rpt"/>
</dbReference>
<sequence>MGRFSKFKDLLRRKKPPSGGSGVSSPSASLAGSIAAHPTSSSPSSSAPLEVLESPDSPHTSPALKTSVIASLVPDASTVDLSASETSTPLIPSDAVLAPTSSQDDNDSINSNVDPWKRAYQILQERENELLADYTRHLASLQGETSAAADLDTPFLETPRSVESIVERLLENRDKKQWRISLLGKEIKIREQTERLAKFFLWSDPVIKNALSAQPYAALAWSGVSLLLPLLTSGTVKNAAMLQGFNQMCHRQMYWKICEDDYLKPENQEHYLRLVEPLAKLYSYVLEYQARVICHLSKAQLSRAWEDIADSDAWQVTEFERLDQECEGYVGHLHKQEIRACWNGQLQEMQKSRGLLCEISSALEEIREQTRTNYTEKMQRELLHSLASDYNGYKDFNPKKVAGTCEWFFNDSRFHTWRDGDTSRLLWVSADPGCGKSVLSRALVDEHRLSTYVTTSTICHFFFKDGDTSRMSSSDALRAILHQLFTQDRTGRLIECALPSYKTGMLDKSFSTMWKVLVECAESPGAGEIVCILDALDECRDGRNELFENLRDFYLASNSPSKLKFLITSRPYDYLERPFKVFLEACEVYLRFDGNEKSGHIREEINLVIDDRLPAITSGFTEEHRSQIRERLRSMEHRTYLWLHLTFSIIEESPYEYGRLVDLQRLLDSLPSKVSEAYERILSRSKGKKETKVLLQIVLAAQQPLRLEEANIALTVALQKPRFESVSLLNSQLWPEGSFEGVVKNLCGLFISIYDGKLYFIHQTAREFLTKANPDRQGTWGGRLNMLESHSTMSLICLDYLLLPDLEADIKFEQHGPSIDYLLLTGLQTDNKFVQHGSFINYAVTHWPFHYSSQEEKTANESRKRARLLCPFTGSRTPLPMLARFYSEEFLNHPHDELYLASALGLNLVVEDILAEDKAGTSGRDRVSLSEALWAAAGKGNKETVRMLLHNGGADVNWKDQSGNTPLSHAAENRHEAIVQLLLEEGADIESKCDFVGQTPLSRATRNGYEAIFRLLLKKGADIEAKDHFGRTPLAHAARWGNEATVRLLLEEGADIESKCDSGRTPLSYASSHRGGEATLQLLLDEGAGIESKDNFGKTPLSHASSYPGNEGTVQLLLKEGADIESKDSIGTTPLLYASFLPRNEATVQLLLREGADIEWKDKDGRTPLSWVSSSRGNEATVYLLLKEGADIDSMDNLGHTPLWWASKCKEEDIILLLLREGADIESKDGGGRTVLSHVVQWRWDVAPILQLLLKEGADIESKDNFGHTPLWWASKYNRGDTIQLLLREGADIKSKDEP</sequence>
<dbReference type="InterPro" id="IPR054471">
    <property type="entry name" value="GPIID_WHD"/>
</dbReference>
<evidence type="ECO:0000313" key="8">
    <source>
        <dbReference type="EMBL" id="SPO03478.1"/>
    </source>
</evidence>
<dbReference type="InterPro" id="IPR036770">
    <property type="entry name" value="Ankyrin_rpt-contain_sf"/>
</dbReference>
<dbReference type="InterPro" id="IPR027417">
    <property type="entry name" value="P-loop_NTPase"/>
</dbReference>
<evidence type="ECO:0000259" key="5">
    <source>
        <dbReference type="Pfam" id="PF17100"/>
    </source>
</evidence>
<feature type="repeat" description="ANK" evidence="3">
    <location>
        <begin position="1198"/>
        <end position="1230"/>
    </location>
</feature>
<dbReference type="Pfam" id="PF12796">
    <property type="entry name" value="Ank_2"/>
    <property type="match status" value="4"/>
</dbReference>
<comment type="caution">
    <text evidence="8">The sequence shown here is derived from an EMBL/GenBank/DDBJ whole genome shotgun (WGS) entry which is preliminary data.</text>
</comment>
<protein>
    <recommendedName>
        <fullName evidence="10">NWD NACHT-NTPase N-terminal domain-containing protein</fullName>
    </recommendedName>
</protein>
<evidence type="ECO:0000256" key="3">
    <source>
        <dbReference type="PROSITE-ProRule" id="PRU00023"/>
    </source>
</evidence>
<feature type="repeat" description="ANK" evidence="3">
    <location>
        <begin position="1096"/>
        <end position="1129"/>
    </location>
</feature>
<dbReference type="Pfam" id="PF13606">
    <property type="entry name" value="Ank_3"/>
    <property type="match status" value="1"/>
</dbReference>
<feature type="repeat" description="ANK" evidence="3">
    <location>
        <begin position="1164"/>
        <end position="1197"/>
    </location>
</feature>
<dbReference type="SUPFAM" id="SSF48403">
    <property type="entry name" value="Ankyrin repeat"/>
    <property type="match status" value="1"/>
</dbReference>
<accession>A0AAE8SW99</accession>
<evidence type="ECO:0000256" key="4">
    <source>
        <dbReference type="SAM" id="MobiDB-lite"/>
    </source>
</evidence>
<feature type="domain" description="NWD NACHT-NTPase N-terminal" evidence="5">
    <location>
        <begin position="116"/>
        <end position="316"/>
    </location>
</feature>
<dbReference type="SUPFAM" id="SSF52540">
    <property type="entry name" value="P-loop containing nucleoside triphosphate hydrolases"/>
    <property type="match status" value="1"/>
</dbReference>
<feature type="compositionally biased region" description="Basic and acidic residues" evidence="4">
    <location>
        <begin position="1"/>
        <end position="10"/>
    </location>
</feature>
<dbReference type="Pfam" id="PF22939">
    <property type="entry name" value="WHD_GPIID"/>
    <property type="match status" value="1"/>
</dbReference>
<dbReference type="Pfam" id="PF17100">
    <property type="entry name" value="NACHT_N"/>
    <property type="match status" value="1"/>
</dbReference>
<feature type="domain" description="Nephrocystin 3-like N-terminal" evidence="7">
    <location>
        <begin position="403"/>
        <end position="570"/>
    </location>
</feature>
<evidence type="ECO:0000313" key="9">
    <source>
        <dbReference type="Proteomes" id="UP001187682"/>
    </source>
</evidence>
<dbReference type="PANTHER" id="PTHR24171">
    <property type="entry name" value="ANKYRIN REPEAT DOMAIN-CONTAINING PROTEIN 39-RELATED"/>
    <property type="match status" value="1"/>
</dbReference>
<dbReference type="InterPro" id="IPR031359">
    <property type="entry name" value="NACHT_N"/>
</dbReference>
<dbReference type="PANTHER" id="PTHR24171:SF9">
    <property type="entry name" value="ANKYRIN REPEAT DOMAIN-CONTAINING PROTEIN 39"/>
    <property type="match status" value="1"/>
</dbReference>